<gene>
    <name evidence="1" type="ORF">QO002_005159</name>
</gene>
<dbReference type="InterPro" id="IPR011227">
    <property type="entry name" value="UCP029730"/>
</dbReference>
<dbReference type="RefSeq" id="WP_307235158.1">
    <property type="nucleotide sequence ID" value="NZ_JAUSVF010000003.1"/>
</dbReference>
<dbReference type="Gene3D" id="3.40.630.40">
    <property type="entry name" value="Zn-dependent exopeptidases"/>
    <property type="match status" value="1"/>
</dbReference>
<comment type="caution">
    <text evidence="1">The sequence shown here is derived from an EMBL/GenBank/DDBJ whole genome shotgun (WGS) entry which is preliminary data.</text>
</comment>
<accession>A0ABU0BXF4</accession>
<protein>
    <submittedName>
        <fullName evidence="1">N-formylglutamate amidohydrolase</fullName>
    </submittedName>
</protein>
<dbReference type="PIRSF" id="PIRSF029730">
    <property type="entry name" value="UCP029730"/>
    <property type="match status" value="1"/>
</dbReference>
<dbReference type="Proteomes" id="UP001230207">
    <property type="component" value="Unassembled WGS sequence"/>
</dbReference>
<name>A0ABU0BXF4_9HYPH</name>
<evidence type="ECO:0000313" key="1">
    <source>
        <dbReference type="EMBL" id="MDQ0322953.1"/>
    </source>
</evidence>
<dbReference type="SUPFAM" id="SSF53187">
    <property type="entry name" value="Zn-dependent exopeptidases"/>
    <property type="match status" value="1"/>
</dbReference>
<evidence type="ECO:0000313" key="2">
    <source>
        <dbReference type="Proteomes" id="UP001230207"/>
    </source>
</evidence>
<dbReference type="EMBL" id="JAUSVF010000003">
    <property type="protein sequence ID" value="MDQ0322953.1"/>
    <property type="molecule type" value="Genomic_DNA"/>
</dbReference>
<sequence length="268" mass="29353">MSDCELKSTSDWPPAIEVLNEHGASDIVLICEHASNYIPASFDRLGLSPSELDRHIAWDLGASEVARGLSKRLNAICFLGTYSRLLIDLNRPLNSPTSIPQRSEDTEIPGNIAITDADRSTRIARIFEPFQARIAAHLDARAESMRSTMLVAIHSFTPVFLGGGRPWHAGILFERSKDLGAHMITDLALDPELIVGANVPYVIDRMEDYAIPVHGDERGHPAVLVEIRQDLIASEAGIAIWVEKLVSALADPPEASFNCRPGSIHHVT</sequence>
<dbReference type="Pfam" id="PF05013">
    <property type="entry name" value="FGase"/>
    <property type="match status" value="1"/>
</dbReference>
<dbReference type="InterPro" id="IPR007709">
    <property type="entry name" value="N-FG_amidohydro"/>
</dbReference>
<reference evidence="1 2" key="1">
    <citation type="submission" date="2023-07" db="EMBL/GenBank/DDBJ databases">
        <title>Genomic Encyclopedia of Type Strains, Phase IV (KMG-IV): sequencing the most valuable type-strain genomes for metagenomic binning, comparative biology and taxonomic classification.</title>
        <authorList>
            <person name="Goeker M."/>
        </authorList>
    </citation>
    <scope>NUCLEOTIDE SEQUENCE [LARGE SCALE GENOMIC DNA]</scope>
    <source>
        <strain evidence="1 2">DSM 1112</strain>
    </source>
</reference>
<proteinExistence type="predicted"/>
<organism evidence="1 2">
    <name type="scientific">Pararhizobium capsulatum DSM 1112</name>
    <dbReference type="NCBI Taxonomy" id="1121113"/>
    <lineage>
        <taxon>Bacteria</taxon>
        <taxon>Pseudomonadati</taxon>
        <taxon>Pseudomonadota</taxon>
        <taxon>Alphaproteobacteria</taxon>
        <taxon>Hyphomicrobiales</taxon>
        <taxon>Rhizobiaceae</taxon>
        <taxon>Rhizobium/Agrobacterium group</taxon>
        <taxon>Pararhizobium</taxon>
    </lineage>
</organism>
<keyword evidence="2" id="KW-1185">Reference proteome</keyword>